<feature type="domain" description="Potassium channel" evidence="10">
    <location>
        <begin position="132"/>
        <end position="194"/>
    </location>
</feature>
<proteinExistence type="inferred from homology"/>
<keyword evidence="7 8" id="KW-0407">Ion channel</keyword>
<dbReference type="AlphaFoldDB" id="A0A8T0FM67"/>
<dbReference type="GO" id="GO:0015271">
    <property type="term" value="F:outward rectifier potassium channel activity"/>
    <property type="evidence" value="ECO:0007669"/>
    <property type="project" value="TreeGrafter"/>
</dbReference>
<dbReference type="PRINTS" id="PR01333">
    <property type="entry name" value="2POREKCHANEL"/>
</dbReference>
<keyword evidence="2 8" id="KW-0813">Transport</keyword>
<protein>
    <submittedName>
        <fullName evidence="11">TWiK family of potassium channels protein 7 like protein</fullName>
    </submittedName>
</protein>
<feature type="transmembrane region" description="Helical" evidence="9">
    <location>
        <begin position="316"/>
        <end position="334"/>
    </location>
</feature>
<dbReference type="EMBL" id="JABXBU010000003">
    <property type="protein sequence ID" value="KAF8792297.1"/>
    <property type="molecule type" value="Genomic_DNA"/>
</dbReference>
<evidence type="ECO:0000313" key="11">
    <source>
        <dbReference type="EMBL" id="KAF8792297.1"/>
    </source>
</evidence>
<dbReference type="SUPFAM" id="SSF81324">
    <property type="entry name" value="Voltage-gated potassium channels"/>
    <property type="match status" value="2"/>
</dbReference>
<dbReference type="Pfam" id="PF07885">
    <property type="entry name" value="Ion_trans_2"/>
    <property type="match status" value="2"/>
</dbReference>
<evidence type="ECO:0000256" key="6">
    <source>
        <dbReference type="ARBA" id="ARBA00023136"/>
    </source>
</evidence>
<dbReference type="OMA" id="NWGKIAT"/>
<evidence type="ECO:0000259" key="10">
    <source>
        <dbReference type="Pfam" id="PF07885"/>
    </source>
</evidence>
<dbReference type="OrthoDB" id="297496at2759"/>
<keyword evidence="3 8" id="KW-0812">Transmembrane</keyword>
<evidence type="ECO:0000256" key="7">
    <source>
        <dbReference type="ARBA" id="ARBA00023303"/>
    </source>
</evidence>
<accession>A0A8T0FM67</accession>
<evidence type="ECO:0000256" key="2">
    <source>
        <dbReference type="ARBA" id="ARBA00022448"/>
    </source>
</evidence>
<keyword evidence="4 9" id="KW-1133">Transmembrane helix</keyword>
<dbReference type="GO" id="GO:0022841">
    <property type="term" value="F:potassium ion leak channel activity"/>
    <property type="evidence" value="ECO:0007669"/>
    <property type="project" value="TreeGrafter"/>
</dbReference>
<gene>
    <name evidence="11" type="ORF">HNY73_003912</name>
</gene>
<evidence type="ECO:0000256" key="3">
    <source>
        <dbReference type="ARBA" id="ARBA00022692"/>
    </source>
</evidence>
<evidence type="ECO:0000256" key="1">
    <source>
        <dbReference type="ARBA" id="ARBA00004141"/>
    </source>
</evidence>
<keyword evidence="5 8" id="KW-0406">Ion transport</keyword>
<evidence type="ECO:0000256" key="9">
    <source>
        <dbReference type="SAM" id="Phobius"/>
    </source>
</evidence>
<dbReference type="PANTHER" id="PTHR11003">
    <property type="entry name" value="POTASSIUM CHANNEL, SUBFAMILY K"/>
    <property type="match status" value="1"/>
</dbReference>
<dbReference type="Gene3D" id="1.10.287.70">
    <property type="match status" value="1"/>
</dbReference>
<feature type="domain" description="Potassium channel" evidence="10">
    <location>
        <begin position="292"/>
        <end position="371"/>
    </location>
</feature>
<evidence type="ECO:0000256" key="4">
    <source>
        <dbReference type="ARBA" id="ARBA00022989"/>
    </source>
</evidence>
<evidence type="ECO:0000313" key="12">
    <source>
        <dbReference type="Proteomes" id="UP000807504"/>
    </source>
</evidence>
<dbReference type="InterPro" id="IPR013099">
    <property type="entry name" value="K_chnl_dom"/>
</dbReference>
<dbReference type="GO" id="GO:0030322">
    <property type="term" value="P:stabilization of membrane potential"/>
    <property type="evidence" value="ECO:0007669"/>
    <property type="project" value="TreeGrafter"/>
</dbReference>
<keyword evidence="12" id="KW-1185">Reference proteome</keyword>
<name>A0A8T0FM67_ARGBR</name>
<feature type="transmembrane region" description="Helical" evidence="9">
    <location>
        <begin position="139"/>
        <end position="157"/>
    </location>
</feature>
<dbReference type="PANTHER" id="PTHR11003:SF352">
    <property type="entry name" value="BCDNA.GH04802-RELATED"/>
    <property type="match status" value="1"/>
</dbReference>
<feature type="transmembrane region" description="Helical" evidence="9">
    <location>
        <begin position="282"/>
        <end position="304"/>
    </location>
</feature>
<reference evidence="11" key="2">
    <citation type="submission" date="2020-06" db="EMBL/GenBank/DDBJ databases">
        <authorList>
            <person name="Sheffer M."/>
        </authorList>
    </citation>
    <scope>NUCLEOTIDE SEQUENCE</scope>
</reference>
<dbReference type="GO" id="GO:0005886">
    <property type="term" value="C:plasma membrane"/>
    <property type="evidence" value="ECO:0007669"/>
    <property type="project" value="TreeGrafter"/>
</dbReference>
<feature type="transmembrane region" description="Helical" evidence="9">
    <location>
        <begin position="42"/>
        <end position="65"/>
    </location>
</feature>
<evidence type="ECO:0000256" key="8">
    <source>
        <dbReference type="RuleBase" id="RU003857"/>
    </source>
</evidence>
<comment type="subcellular location">
    <subcellularLocation>
        <location evidence="1">Membrane</location>
        <topology evidence="1">Multi-pass membrane protein</topology>
    </subcellularLocation>
</comment>
<dbReference type="Proteomes" id="UP000807504">
    <property type="component" value="Unassembled WGS sequence"/>
</dbReference>
<keyword evidence="6 9" id="KW-0472">Membrane</keyword>
<comment type="caution">
    <text evidence="11">The sequence shown here is derived from an EMBL/GenBank/DDBJ whole genome shotgun (WGS) entry which is preliminary data.</text>
</comment>
<feature type="transmembrane region" description="Helical" evidence="9">
    <location>
        <begin position="169"/>
        <end position="187"/>
    </location>
</feature>
<reference evidence="11" key="1">
    <citation type="journal article" date="2020" name="bioRxiv">
        <title>Chromosome-level reference genome of the European wasp spider Argiope bruennichi: a resource for studies on range expansion and evolutionary adaptation.</title>
        <authorList>
            <person name="Sheffer M.M."/>
            <person name="Hoppe A."/>
            <person name="Krehenwinkel H."/>
            <person name="Uhl G."/>
            <person name="Kuss A.W."/>
            <person name="Jensen L."/>
            <person name="Jensen C."/>
            <person name="Gillespie R.G."/>
            <person name="Hoff K.J."/>
            <person name="Prost S."/>
        </authorList>
    </citation>
    <scope>NUCLEOTIDE SEQUENCE</scope>
</reference>
<evidence type="ECO:0000256" key="5">
    <source>
        <dbReference type="ARBA" id="ARBA00023065"/>
    </source>
</evidence>
<sequence>MEMEMNRRDGIMVGMASVHRPVHKRGGSQNSKCKRCCKRFTTFLFSHVGLCALVIGYSVMGAFAFRALEAPYEEQKAEQVSHLRQETVRRLWEITDKLNVLYKDNWTRMVSHEVRHFQTELIAAVKDGYDGKDGGSQQWSFSGAFLYSLTVITTIGYGNIAPRTNWGKIATIIYAIIGIPLMLLYLTNIGDILAKSFRYVYGRICSCGSSDPYKRRRHNNHHHHPSENYRVHHIVAHNSPKRHHPNSEPGVQDKLHMPPEDEVRIEHMADLDLDIEYEKPRVSVPITLCLLILVSYISGGAVLFSLWEGWGFLDGSYFCFVTLSTIGFGDLVPGDSVVSDEGTQEKLVICSLYLLIGMALIAMCFNLMQEEVIHKVRNCGRRIGIIKDQEEEDDMG</sequence>
<organism evidence="11 12">
    <name type="scientific">Argiope bruennichi</name>
    <name type="common">Wasp spider</name>
    <name type="synonym">Aranea bruennichi</name>
    <dbReference type="NCBI Taxonomy" id="94029"/>
    <lineage>
        <taxon>Eukaryota</taxon>
        <taxon>Metazoa</taxon>
        <taxon>Ecdysozoa</taxon>
        <taxon>Arthropoda</taxon>
        <taxon>Chelicerata</taxon>
        <taxon>Arachnida</taxon>
        <taxon>Araneae</taxon>
        <taxon>Araneomorphae</taxon>
        <taxon>Entelegynae</taxon>
        <taxon>Araneoidea</taxon>
        <taxon>Araneidae</taxon>
        <taxon>Argiope</taxon>
    </lineage>
</organism>
<comment type="similarity">
    <text evidence="8">Belongs to the two pore domain potassium channel (TC 1.A.1.8) family.</text>
</comment>
<feature type="transmembrane region" description="Helical" evidence="9">
    <location>
        <begin position="346"/>
        <end position="368"/>
    </location>
</feature>
<dbReference type="InterPro" id="IPR003280">
    <property type="entry name" value="2pore_dom_K_chnl"/>
</dbReference>